<proteinExistence type="predicted"/>
<sequence length="250" mass="26825">MGKVNRGNGKQYGQGGAAFPFMMRDGGLLKGFVYFIFKDCDSGKFPELVCPLRDCHVSGKSLSLLRFGCREWFRRDYGGCRGGCEIIAKVLLGLRLSRGGKWRHGGVGWWRKQEARVRCGGCHGSDAVDNGAGVNGVDTNDAAELTFAAAGLASAATMVVADDVNEGARCSDARKHGGPRVWGSNEGAMVAGWGRDGGRELQKMEVRWRHEEDDAAAGVMAAREWQVRDVGARRWGQQSGGSAAIGCIPA</sequence>
<evidence type="ECO:0000313" key="2">
    <source>
        <dbReference type="Proteomes" id="UP000501690"/>
    </source>
</evidence>
<dbReference type="EMBL" id="CP039345">
    <property type="protein sequence ID" value="QCD79260.1"/>
    <property type="molecule type" value="Genomic_DNA"/>
</dbReference>
<dbReference type="Proteomes" id="UP000501690">
    <property type="component" value="Linkage Group LG1"/>
</dbReference>
<name>A0A4D6KRE4_VIGUN</name>
<keyword evidence="2" id="KW-1185">Reference proteome</keyword>
<organism evidence="1 2">
    <name type="scientific">Vigna unguiculata</name>
    <name type="common">Cowpea</name>
    <dbReference type="NCBI Taxonomy" id="3917"/>
    <lineage>
        <taxon>Eukaryota</taxon>
        <taxon>Viridiplantae</taxon>
        <taxon>Streptophyta</taxon>
        <taxon>Embryophyta</taxon>
        <taxon>Tracheophyta</taxon>
        <taxon>Spermatophyta</taxon>
        <taxon>Magnoliopsida</taxon>
        <taxon>eudicotyledons</taxon>
        <taxon>Gunneridae</taxon>
        <taxon>Pentapetalae</taxon>
        <taxon>rosids</taxon>
        <taxon>fabids</taxon>
        <taxon>Fabales</taxon>
        <taxon>Fabaceae</taxon>
        <taxon>Papilionoideae</taxon>
        <taxon>50 kb inversion clade</taxon>
        <taxon>NPAAA clade</taxon>
        <taxon>indigoferoid/millettioid clade</taxon>
        <taxon>Phaseoleae</taxon>
        <taxon>Vigna</taxon>
    </lineage>
</organism>
<dbReference type="AlphaFoldDB" id="A0A4D6KRE4"/>
<reference evidence="1 2" key="1">
    <citation type="submission" date="2019-04" db="EMBL/GenBank/DDBJ databases">
        <title>An improved genome assembly and genetic linkage map for asparagus bean, Vigna unguiculata ssp. sesquipedialis.</title>
        <authorList>
            <person name="Xia Q."/>
            <person name="Zhang R."/>
            <person name="Dong Y."/>
        </authorList>
    </citation>
    <scope>NUCLEOTIDE SEQUENCE [LARGE SCALE GENOMIC DNA]</scope>
    <source>
        <tissue evidence="1">Leaf</tissue>
    </source>
</reference>
<accession>A0A4D6KRE4</accession>
<gene>
    <name evidence="1" type="ORF">DEO72_LG1g2899</name>
</gene>
<evidence type="ECO:0000313" key="1">
    <source>
        <dbReference type="EMBL" id="QCD79260.1"/>
    </source>
</evidence>
<protein>
    <submittedName>
        <fullName evidence="1">Uncharacterized protein</fullName>
    </submittedName>
</protein>